<evidence type="ECO:0000313" key="1">
    <source>
        <dbReference type="EMBL" id="PJJ71287.1"/>
    </source>
</evidence>
<reference evidence="1 2" key="1">
    <citation type="submission" date="2017-11" db="EMBL/GenBank/DDBJ databases">
        <title>Genomic Encyclopedia of Archaeal and Bacterial Type Strains, Phase II (KMG-II): From Individual Species to Whole Genera.</title>
        <authorList>
            <person name="Goeker M."/>
        </authorList>
    </citation>
    <scope>NUCLEOTIDE SEQUENCE [LARGE SCALE GENOMIC DNA]</scope>
    <source>
        <strain evidence="1 2">DSM 27393</strain>
    </source>
</reference>
<comment type="caution">
    <text evidence="1">The sequence shown here is derived from an EMBL/GenBank/DDBJ whole genome shotgun (WGS) entry which is preliminary data.</text>
</comment>
<keyword evidence="2" id="KW-1185">Reference proteome</keyword>
<name>A0A2M9CHC7_9MICO</name>
<sequence length="621" mass="68486">MSLTTATKPAQLSTTATGILVTGEDYRFAIEYTNDVFARSPYAKLGDRDGLNWSDLNLISSAHTAGLPDEVLEYGRPVAEQFDDRVVITLDVRSTAWEQHRLTIVCTARTVAFTVTVTGSGRLTDLVLFGGSASTEHGATGVFRSRIDFASVLVPVPTEPVQVVRPARSSAVLGAIGDADPGRLNGIFSPPPLAFGLARELAEGPTDVPGGQWLGMWVREAVERLTFTAVRYEPIDGGFHLRFSYEGHTIVDGEWTSPTVVFRHADGGWAVLEDYRADLVDHGSAPEAAPEVADWWLEPIFCGWGAQCARAMHLLREVPDPTADTEAESPEEENLVVRAAPSFARQDVYDEFRLTLELNDLRPGTIVIDDRWQAEYGTATVDEEHWPDLKGWIADRHREGVKVLLWWKAWDPEGLPADECVTDAAGRPIAVDPANPAYLERLERIVAHLLSADGLDADGFKVDFTQRTPTGQTLRGHDGVWGIAALHRLLDVLYRSAKTTKPDALVICHTVHPSFGDVADMIRLNDVLERDIHGERVSVVSQLAFRHAVATRALPEHPIDTDQWPMPNREQWLDYVAAQGSLGVPALYYLESIDRSGERIHAEDLAAVAESWADYRKALRA</sequence>
<proteinExistence type="predicted"/>
<protein>
    <submittedName>
        <fullName evidence="1">Uncharacterized protein</fullName>
    </submittedName>
</protein>
<dbReference type="EMBL" id="PGFF01000001">
    <property type="protein sequence ID" value="PJJ71287.1"/>
    <property type="molecule type" value="Genomic_DNA"/>
</dbReference>
<organism evidence="1 2">
    <name type="scientific">Diaminobutyricimonas aerilata</name>
    <dbReference type="NCBI Taxonomy" id="1162967"/>
    <lineage>
        <taxon>Bacteria</taxon>
        <taxon>Bacillati</taxon>
        <taxon>Actinomycetota</taxon>
        <taxon>Actinomycetes</taxon>
        <taxon>Micrococcales</taxon>
        <taxon>Microbacteriaceae</taxon>
        <taxon>Diaminobutyricimonas</taxon>
    </lineage>
</organism>
<dbReference type="InterPro" id="IPR017853">
    <property type="entry name" value="GH"/>
</dbReference>
<dbReference type="Proteomes" id="UP000228758">
    <property type="component" value="Unassembled WGS sequence"/>
</dbReference>
<dbReference type="SUPFAM" id="SSF51445">
    <property type="entry name" value="(Trans)glycosidases"/>
    <property type="match status" value="1"/>
</dbReference>
<dbReference type="Gene3D" id="3.20.20.70">
    <property type="entry name" value="Aldolase class I"/>
    <property type="match status" value="1"/>
</dbReference>
<dbReference type="RefSeq" id="WP_100363599.1">
    <property type="nucleotide sequence ID" value="NZ_PGFF01000001.1"/>
</dbReference>
<dbReference type="OrthoDB" id="176168at2"/>
<evidence type="ECO:0000313" key="2">
    <source>
        <dbReference type="Proteomes" id="UP000228758"/>
    </source>
</evidence>
<dbReference type="AlphaFoldDB" id="A0A2M9CHC7"/>
<accession>A0A2M9CHC7</accession>
<dbReference type="InterPro" id="IPR013785">
    <property type="entry name" value="Aldolase_TIM"/>
</dbReference>
<gene>
    <name evidence="1" type="ORF">CLV46_0830</name>
</gene>